<reference evidence="1 2" key="1">
    <citation type="journal article" date="2022" name="New Phytol.">
        <title>Ecological generalism drives hyperdiversity of secondary metabolite gene clusters in xylarialean endophytes.</title>
        <authorList>
            <person name="Franco M.E.E."/>
            <person name="Wisecaver J.H."/>
            <person name="Arnold A.E."/>
            <person name="Ju Y.M."/>
            <person name="Slot J.C."/>
            <person name="Ahrendt S."/>
            <person name="Moore L.P."/>
            <person name="Eastman K.E."/>
            <person name="Scott K."/>
            <person name="Konkel Z."/>
            <person name="Mondo S.J."/>
            <person name="Kuo A."/>
            <person name="Hayes R.D."/>
            <person name="Haridas S."/>
            <person name="Andreopoulos B."/>
            <person name="Riley R."/>
            <person name="LaButti K."/>
            <person name="Pangilinan J."/>
            <person name="Lipzen A."/>
            <person name="Amirebrahimi M."/>
            <person name="Yan J."/>
            <person name="Adam C."/>
            <person name="Keymanesh K."/>
            <person name="Ng V."/>
            <person name="Louie K."/>
            <person name="Northen T."/>
            <person name="Drula E."/>
            <person name="Henrissat B."/>
            <person name="Hsieh H.M."/>
            <person name="Youens-Clark K."/>
            <person name="Lutzoni F."/>
            <person name="Miadlikowska J."/>
            <person name="Eastwood D.C."/>
            <person name="Hamelin R.C."/>
            <person name="Grigoriev I.V."/>
            <person name="U'Ren J.M."/>
        </authorList>
    </citation>
    <scope>NUCLEOTIDE SEQUENCE [LARGE SCALE GENOMIC DNA]</scope>
    <source>
        <strain evidence="1 2">ER1909</strain>
    </source>
</reference>
<evidence type="ECO:0000313" key="1">
    <source>
        <dbReference type="EMBL" id="KAI6085333.1"/>
    </source>
</evidence>
<accession>A0ACC0CXZ8</accession>
<evidence type="ECO:0000313" key="2">
    <source>
        <dbReference type="Proteomes" id="UP001497680"/>
    </source>
</evidence>
<gene>
    <name evidence="1" type="ORF">F4821DRAFT_150690</name>
</gene>
<keyword evidence="2" id="KW-1185">Reference proteome</keyword>
<name>A0ACC0CXZ8_9PEZI</name>
<dbReference type="Proteomes" id="UP001497680">
    <property type="component" value="Unassembled WGS sequence"/>
</dbReference>
<organism evidence="1 2">
    <name type="scientific">Hypoxylon rubiginosum</name>
    <dbReference type="NCBI Taxonomy" id="110542"/>
    <lineage>
        <taxon>Eukaryota</taxon>
        <taxon>Fungi</taxon>
        <taxon>Dikarya</taxon>
        <taxon>Ascomycota</taxon>
        <taxon>Pezizomycotina</taxon>
        <taxon>Sordariomycetes</taxon>
        <taxon>Xylariomycetidae</taxon>
        <taxon>Xylariales</taxon>
        <taxon>Hypoxylaceae</taxon>
        <taxon>Hypoxylon</taxon>
    </lineage>
</organism>
<sequence length="533" mass="60794">MAFENTVLGTVASLPILTSRNIVFLACGWIVYKLLRALWNISPFHPLSHIPGPKLAAATYLPEFWYDAVKFGRYTRVIEKMHEVYGPIVRVNPDEVHCNDAQFVDEIYAVGGRKRDKPLHQVSGSAMEHSFFATPDHDHHRIRRAPLAKFFSKNQIAKLEPQLQLLTQRLCDKLLAWSGKDEPINTQMAYSCFTSDAISDYCFGESFGFLARESWEPNFREPVYSLLQTVYIFRFFPFLKHTAMASSWFINYLPKDMALLIRTLDTNIPNQIRKTKSEIDAGIVRDRPTVFGELLKSDLPPSEKRTERLADEAASVLSGGTETVSWTLSVITYHLLTQPEVLSKLTEELRVAVEDPRSLPPWTALEQLPYLWAVMQEGLRLSYGVSSRTARVATEEDLVYRGEWRPAGGDEAVKVEHVIPRGYGVGMSTVLIHHDETLFPDSHAFVPERWLDDNMQQNRKLERYLLSFSKGSRNCPGMNLALCEMHLALAALTLRVFPHMRLFETTEDDVKYDHDMFVPLTKDGSKGVRVLIV</sequence>
<comment type="caution">
    <text evidence="1">The sequence shown here is derived from an EMBL/GenBank/DDBJ whole genome shotgun (WGS) entry which is preliminary data.</text>
</comment>
<dbReference type="EMBL" id="MU394326">
    <property type="protein sequence ID" value="KAI6085333.1"/>
    <property type="molecule type" value="Genomic_DNA"/>
</dbReference>
<protein>
    <submittedName>
        <fullName evidence="1">Cytochrome P450</fullName>
    </submittedName>
</protein>
<proteinExistence type="predicted"/>